<accession>A0AAC9NTH0</accession>
<dbReference type="Proteomes" id="UP000182101">
    <property type="component" value="Plasmid pAMCP48-600"/>
</dbReference>
<sequence>MIVGTNSAIKDLLDEVAQKISGGRPFTEHELVSLAENLAKSGHCSTLPTDKGYPFTVFGYDFHAGKSYMIKIFAEDSLDAAFKALDDIPCTVNSQTIKAHLPDGIVYMPSVS</sequence>
<keyword evidence="1" id="KW-0614">Plasmid</keyword>
<dbReference type="AlphaFoldDB" id="A0AAC9NTH0"/>
<gene>
    <name evidence="1" type="ORF">BM524_19940</name>
</gene>
<protein>
    <submittedName>
        <fullName evidence="1">Uncharacterized protein</fullName>
    </submittedName>
</protein>
<name>A0AAC9NTH0_9ALTE</name>
<dbReference type="RefSeq" id="WP_071960806.1">
    <property type="nucleotide sequence ID" value="NZ_CP018025.1"/>
</dbReference>
<reference evidence="1 2" key="1">
    <citation type="submission" date="2016-11" db="EMBL/GenBank/DDBJ databases">
        <title>Networking in microbes: conjugative elements and plasmids in the genus Alteromonas.</title>
        <authorList>
            <person name="Lopez-Perez M."/>
            <person name="Ramon-Marco N."/>
            <person name="Rodriguez-Valera F."/>
        </authorList>
    </citation>
    <scope>NUCLEOTIDE SEQUENCE [LARGE SCALE GENOMIC DNA]</scope>
    <source>
        <strain evidence="1 2">CP48</strain>
        <plasmid evidence="2">pamcp48-600</plasmid>
    </source>
</reference>
<dbReference type="EMBL" id="CP018025">
    <property type="protein sequence ID" value="APD92193.1"/>
    <property type="molecule type" value="Genomic_DNA"/>
</dbReference>
<evidence type="ECO:0000313" key="1">
    <source>
        <dbReference type="EMBL" id="APD92193.1"/>
    </source>
</evidence>
<organism evidence="1 2">
    <name type="scientific">Alteromonas mediterranea</name>
    <dbReference type="NCBI Taxonomy" id="314275"/>
    <lineage>
        <taxon>Bacteria</taxon>
        <taxon>Pseudomonadati</taxon>
        <taxon>Pseudomonadota</taxon>
        <taxon>Gammaproteobacteria</taxon>
        <taxon>Alteromonadales</taxon>
        <taxon>Alteromonadaceae</taxon>
        <taxon>Alteromonas/Salinimonas group</taxon>
        <taxon>Alteromonas</taxon>
    </lineage>
</organism>
<proteinExistence type="predicted"/>
<geneLocation type="plasmid" evidence="2">
    <name>pamcp48-600</name>
</geneLocation>
<evidence type="ECO:0000313" key="2">
    <source>
        <dbReference type="Proteomes" id="UP000182101"/>
    </source>
</evidence>